<dbReference type="Proteomes" id="UP000019118">
    <property type="component" value="Unassembled WGS sequence"/>
</dbReference>
<dbReference type="InterPro" id="IPR024201">
    <property type="entry name" value="Calcineurin-like_Pesterase"/>
</dbReference>
<reference evidence="7 8" key="2">
    <citation type="journal article" date="2013" name="Genome Biol.">
        <title>Draft genome of the mountain pine beetle, Dendroctonus ponderosae Hopkins, a major forest pest.</title>
        <authorList>
            <person name="Keeling C.I."/>
            <person name="Yuen M.M."/>
            <person name="Liao N.Y."/>
            <person name="Docking T.R."/>
            <person name="Chan S.K."/>
            <person name="Taylor G.A."/>
            <person name="Palmquist D.L."/>
            <person name="Jackman S.D."/>
            <person name="Nguyen A."/>
            <person name="Li M."/>
            <person name="Henderson H."/>
            <person name="Janes J.K."/>
            <person name="Zhao Y."/>
            <person name="Pandoh P."/>
            <person name="Moore R."/>
            <person name="Sperling F.A."/>
            <person name="Huber D.P."/>
            <person name="Birol I."/>
            <person name="Jones S.J."/>
            <person name="Bohlmann J."/>
        </authorList>
    </citation>
    <scope>NUCLEOTIDE SEQUENCE</scope>
</reference>
<dbReference type="Gene3D" id="3.60.21.10">
    <property type="match status" value="1"/>
</dbReference>
<dbReference type="InterPro" id="IPR051693">
    <property type="entry name" value="UPF0046_metallophosphoest"/>
</dbReference>
<dbReference type="PIRSF" id="PIRSF035808">
    <property type="entry name" value="Pdiesterase_Brain_239"/>
    <property type="match status" value="1"/>
</dbReference>
<dbReference type="Pfam" id="PF00149">
    <property type="entry name" value="Metallophos"/>
    <property type="match status" value="1"/>
</dbReference>
<dbReference type="AlphaFoldDB" id="J3JYM7"/>
<accession>J3JYM7</accession>
<evidence type="ECO:0000259" key="2">
    <source>
        <dbReference type="Pfam" id="PF00149"/>
    </source>
</evidence>
<proteinExistence type="evidence at transcript level"/>
<dbReference type="HOGENOM" id="CLU_041441_1_0_1"/>
<evidence type="ECO:0000313" key="3">
    <source>
        <dbReference type="EMBL" id="AEE63314.1"/>
    </source>
</evidence>
<evidence type="ECO:0000313" key="7">
    <source>
        <dbReference type="Proteomes" id="UP000019118"/>
    </source>
</evidence>
<dbReference type="PANTHER" id="PTHR12905:SF0">
    <property type="entry name" value="CALCINEURIN-LIKE PHOSPHOESTERASE DOMAIN-CONTAINING PROTEIN"/>
    <property type="match status" value="1"/>
</dbReference>
<dbReference type="InterPro" id="IPR029052">
    <property type="entry name" value="Metallo-depent_PP-like"/>
</dbReference>
<gene>
    <name evidence="6" type="primary">109542211</name>
    <name evidence="5" type="ORF">D910_08024</name>
    <name evidence="4" type="ORF">YQE_10212</name>
</gene>
<feature type="domain" description="Calcineurin-like phosphoesterase" evidence="2">
    <location>
        <begin position="45"/>
        <end position="252"/>
    </location>
</feature>
<evidence type="ECO:0000256" key="1">
    <source>
        <dbReference type="ARBA" id="ARBA00007993"/>
    </source>
</evidence>
<dbReference type="KEGG" id="dpa:109542211"/>
<keyword evidence="7" id="KW-1185">Reference proteome</keyword>
<dbReference type="CDD" id="cd07379">
    <property type="entry name" value="MPP_239FB"/>
    <property type="match status" value="1"/>
</dbReference>
<reference evidence="6" key="3">
    <citation type="submission" date="2024-08" db="UniProtKB">
        <authorList>
            <consortium name="EnsemblMetazoa"/>
        </authorList>
    </citation>
    <scope>IDENTIFICATION</scope>
</reference>
<dbReference type="PANTHER" id="PTHR12905">
    <property type="entry name" value="METALLOPHOSPHOESTERASE"/>
    <property type="match status" value="1"/>
</dbReference>
<sequence>MEGEVGIHPLSESPTAAWKEISQTQKLIKIKVKIPQSPADENKLRFVCMSDTHSLVRNIVFDVPDGDVFIHAGDFTKCGQKEEVVAFNNWIGSLPHRHKIVIAGNHELSFDAKFTHIFKKKFAHKEVGDEVAHYGKTKDNISDAVNTVNIKQFLTNCTYLEDSGIEICGVKIYGSPWQPEFGDWAFNLPRGSECLSKWNLIPSDTDILITHTPPLGHGDLVCSGVRAGCVELLNTVQTRVQPKYHVFGHIHEGYGVTSDGKIIFINASTCDINYIPNNLPVVFDMPLKPGFSKRN</sequence>
<reference evidence="3" key="1">
    <citation type="journal article" date="2012" name="Insect Biochem. Mol. Biol.">
        <title>Transcriptome and full-length cDNA resources for the mountain pine beetle, Dendroctonus ponderosae Hopkins, a major insect pest of pine forests.</title>
        <authorList>
            <person name="Keeling C.I."/>
            <person name="Henderson H."/>
            <person name="Li M."/>
            <person name="Yuen M."/>
            <person name="Clark E.L."/>
            <person name="Fraser J.D."/>
            <person name="Huber D.P."/>
            <person name="Liao N.Y."/>
            <person name="Roderick Docking T."/>
            <person name="Birol I."/>
            <person name="Chan S.K."/>
            <person name="Taylor G.A."/>
            <person name="Palmquist D."/>
            <person name="Jones S.J."/>
            <person name="Bohlmann J."/>
        </authorList>
    </citation>
    <scope>NUCLEOTIDE SEQUENCE</scope>
    <source>
        <tissue evidence="3">Heads</tissue>
    </source>
</reference>
<organism evidence="3">
    <name type="scientific">Dendroctonus ponderosae</name>
    <name type="common">Mountain pine beetle</name>
    <dbReference type="NCBI Taxonomy" id="77166"/>
    <lineage>
        <taxon>Eukaryota</taxon>
        <taxon>Metazoa</taxon>
        <taxon>Ecdysozoa</taxon>
        <taxon>Arthropoda</taxon>
        <taxon>Hexapoda</taxon>
        <taxon>Insecta</taxon>
        <taxon>Pterygota</taxon>
        <taxon>Neoptera</taxon>
        <taxon>Endopterygota</taxon>
        <taxon>Coleoptera</taxon>
        <taxon>Polyphaga</taxon>
        <taxon>Cucujiformia</taxon>
        <taxon>Curculionidae</taxon>
        <taxon>Scolytinae</taxon>
        <taxon>Dendroctonus</taxon>
    </lineage>
</organism>
<protein>
    <recommendedName>
        <fullName evidence="2">Calcineurin-like phosphoesterase domain-containing protein</fullName>
    </recommendedName>
</protein>
<dbReference type="EnsemblMetazoa" id="XM_019911339.1">
    <property type="protein sequence ID" value="XP_019766898.1"/>
    <property type="gene ID" value="LOC109542211"/>
</dbReference>
<evidence type="ECO:0000313" key="6">
    <source>
        <dbReference type="EnsemblMetazoa" id="XP_019766898.1"/>
    </source>
</evidence>
<dbReference type="EMBL" id="BT128356">
    <property type="protein sequence ID" value="AEE63314.1"/>
    <property type="molecule type" value="mRNA"/>
</dbReference>
<dbReference type="OrthoDB" id="630188at2759"/>
<dbReference type="EMBL" id="KB741178">
    <property type="protein sequence ID" value="ENN73157.1"/>
    <property type="molecule type" value="Genomic_DNA"/>
</dbReference>
<evidence type="ECO:0000313" key="4">
    <source>
        <dbReference type="EMBL" id="ENN73157.1"/>
    </source>
</evidence>
<comment type="similarity">
    <text evidence="1">Belongs to the UPF0046 family.</text>
</comment>
<dbReference type="EMBL" id="KB632256">
    <property type="protein sequence ID" value="ERL90677.1"/>
    <property type="molecule type" value="Genomic_DNA"/>
</dbReference>
<name>J3JYM7_DENPD</name>
<dbReference type="InterPro" id="IPR004843">
    <property type="entry name" value="Calcineurin-like_PHP"/>
</dbReference>
<dbReference type="OMA" id="DTHEQLH"/>
<evidence type="ECO:0000313" key="8">
    <source>
        <dbReference type="Proteomes" id="UP000030742"/>
    </source>
</evidence>
<dbReference type="SUPFAM" id="SSF56300">
    <property type="entry name" value="Metallo-dependent phosphatases"/>
    <property type="match status" value="1"/>
</dbReference>
<dbReference type="Proteomes" id="UP000030742">
    <property type="component" value="Unassembled WGS sequence"/>
</dbReference>
<evidence type="ECO:0000313" key="5">
    <source>
        <dbReference type="EMBL" id="ERL90677.1"/>
    </source>
</evidence>
<dbReference type="GO" id="GO:0016787">
    <property type="term" value="F:hydrolase activity"/>
    <property type="evidence" value="ECO:0007669"/>
    <property type="project" value="InterPro"/>
</dbReference>